<keyword evidence="2 5" id="KW-0812">Transmembrane</keyword>
<dbReference type="SUPFAM" id="SSF52833">
    <property type="entry name" value="Thioredoxin-like"/>
    <property type="match status" value="1"/>
</dbReference>
<dbReference type="Gene3D" id="3.40.30.10">
    <property type="entry name" value="Glutaredoxin"/>
    <property type="match status" value="1"/>
</dbReference>
<evidence type="ECO:0000256" key="4">
    <source>
        <dbReference type="ARBA" id="ARBA00023136"/>
    </source>
</evidence>
<keyword evidence="3 5" id="KW-1133">Transmembrane helix</keyword>
<evidence type="ECO:0000256" key="1">
    <source>
        <dbReference type="ARBA" id="ARBA00004167"/>
    </source>
</evidence>
<dbReference type="EMBL" id="MN739954">
    <property type="protein sequence ID" value="QHT79755.1"/>
    <property type="molecule type" value="Genomic_DNA"/>
</dbReference>
<keyword evidence="4 5" id="KW-0472">Membrane</keyword>
<dbReference type="CDD" id="cd02961">
    <property type="entry name" value="PDI_a_family"/>
    <property type="match status" value="1"/>
</dbReference>
<dbReference type="PANTHER" id="PTHR46426:SF1">
    <property type="entry name" value="PROTEIN DISULFIDE-ISOMERASE TMX3"/>
    <property type="match status" value="1"/>
</dbReference>
<dbReference type="InterPro" id="IPR036249">
    <property type="entry name" value="Thioredoxin-like_sf"/>
</dbReference>
<evidence type="ECO:0000259" key="6">
    <source>
        <dbReference type="PROSITE" id="PS51352"/>
    </source>
</evidence>
<dbReference type="InterPro" id="IPR052250">
    <property type="entry name" value="PDI_TMX3"/>
</dbReference>
<feature type="domain" description="Thioredoxin" evidence="6">
    <location>
        <begin position="38"/>
        <end position="153"/>
    </location>
</feature>
<evidence type="ECO:0000256" key="2">
    <source>
        <dbReference type="ARBA" id="ARBA00022692"/>
    </source>
</evidence>
<evidence type="ECO:0000313" key="7">
    <source>
        <dbReference type="EMBL" id="QHT79755.1"/>
    </source>
</evidence>
<proteinExistence type="predicted"/>
<sequence>MDAVRKQLSAIVLNKTYMMIVIITLCFLAAALYTWRRYISSKIKPSYVANNEYTNEPKTSDVVDLYYFYTTWCPHCKKSMPIWQALKSDIGDTKFKGYRINFLEVDCDKDKALADKFNVQGYPTILMVKGNSVISYDAKPSKDTLIEFLNSSL</sequence>
<evidence type="ECO:0000256" key="3">
    <source>
        <dbReference type="ARBA" id="ARBA00022989"/>
    </source>
</evidence>
<dbReference type="AlphaFoldDB" id="A0A6C0HHW6"/>
<dbReference type="GO" id="GO:0016020">
    <property type="term" value="C:membrane"/>
    <property type="evidence" value="ECO:0007669"/>
    <property type="project" value="UniProtKB-SubCell"/>
</dbReference>
<dbReference type="Pfam" id="PF00085">
    <property type="entry name" value="Thioredoxin"/>
    <property type="match status" value="1"/>
</dbReference>
<comment type="subcellular location">
    <subcellularLocation>
        <location evidence="1">Membrane</location>
        <topology evidence="1">Single-pass membrane protein</topology>
    </subcellularLocation>
</comment>
<dbReference type="PRINTS" id="PR00312">
    <property type="entry name" value="CALSEQUESTRN"/>
</dbReference>
<accession>A0A6C0HHW6</accession>
<dbReference type="InterPro" id="IPR013766">
    <property type="entry name" value="Thioredoxin_domain"/>
</dbReference>
<organism evidence="7">
    <name type="scientific">viral metagenome</name>
    <dbReference type="NCBI Taxonomy" id="1070528"/>
    <lineage>
        <taxon>unclassified sequences</taxon>
        <taxon>metagenomes</taxon>
        <taxon>organismal metagenomes</taxon>
    </lineage>
</organism>
<dbReference type="PANTHER" id="PTHR46426">
    <property type="entry name" value="PROTEIN DISULFIDE-ISOMERASE TMX3"/>
    <property type="match status" value="1"/>
</dbReference>
<dbReference type="PROSITE" id="PS51352">
    <property type="entry name" value="THIOREDOXIN_2"/>
    <property type="match status" value="1"/>
</dbReference>
<evidence type="ECO:0000256" key="5">
    <source>
        <dbReference type="SAM" id="Phobius"/>
    </source>
</evidence>
<name>A0A6C0HHW6_9ZZZZ</name>
<protein>
    <recommendedName>
        <fullName evidence="6">Thioredoxin domain-containing protein</fullName>
    </recommendedName>
</protein>
<feature type="transmembrane region" description="Helical" evidence="5">
    <location>
        <begin position="16"/>
        <end position="35"/>
    </location>
</feature>
<reference evidence="7" key="1">
    <citation type="journal article" date="2020" name="Nature">
        <title>Giant virus diversity and host interactions through global metagenomics.</title>
        <authorList>
            <person name="Schulz F."/>
            <person name="Roux S."/>
            <person name="Paez-Espino D."/>
            <person name="Jungbluth S."/>
            <person name="Walsh D.A."/>
            <person name="Denef V.J."/>
            <person name="McMahon K.D."/>
            <person name="Konstantinidis K.T."/>
            <person name="Eloe-Fadrosh E.A."/>
            <person name="Kyrpides N.C."/>
            <person name="Woyke T."/>
        </authorList>
    </citation>
    <scope>NUCLEOTIDE SEQUENCE</scope>
    <source>
        <strain evidence="7">GVMAG-M-3300023184-101</strain>
    </source>
</reference>
<dbReference type="GO" id="GO:0005783">
    <property type="term" value="C:endoplasmic reticulum"/>
    <property type="evidence" value="ECO:0007669"/>
    <property type="project" value="TreeGrafter"/>
</dbReference>